<dbReference type="PANTHER" id="PTHR43711">
    <property type="entry name" value="TWO-COMPONENT HISTIDINE KINASE"/>
    <property type="match status" value="1"/>
</dbReference>
<dbReference type="FunFam" id="3.30.565.10:FF:000006">
    <property type="entry name" value="Sensor histidine kinase WalK"/>
    <property type="match status" value="1"/>
</dbReference>
<dbReference type="Gene3D" id="1.10.287.130">
    <property type="match status" value="1"/>
</dbReference>
<dbReference type="InterPro" id="IPR003661">
    <property type="entry name" value="HisK_dim/P_dom"/>
</dbReference>
<reference evidence="11 12" key="1">
    <citation type="journal article" date="2016" name="Nat. Commun.">
        <title>Thousands of microbial genomes shed light on interconnected biogeochemical processes in an aquifer system.</title>
        <authorList>
            <person name="Anantharaman K."/>
            <person name="Brown C.T."/>
            <person name="Hug L.A."/>
            <person name="Sharon I."/>
            <person name="Castelle C.J."/>
            <person name="Probst A.J."/>
            <person name="Thomas B.C."/>
            <person name="Singh A."/>
            <person name="Wilkins M.J."/>
            <person name="Karaoz U."/>
            <person name="Brodie E.L."/>
            <person name="Williams K.H."/>
            <person name="Hubbard S.S."/>
            <person name="Banfield J.F."/>
        </authorList>
    </citation>
    <scope>NUCLEOTIDE SEQUENCE [LARGE SCALE GENOMIC DNA]</scope>
</reference>
<keyword evidence="5" id="KW-0808">Transferase</keyword>
<comment type="catalytic activity">
    <reaction evidence="1">
        <text>ATP + protein L-histidine = ADP + protein N-phospho-L-histidine.</text>
        <dbReference type="EC" id="2.7.13.3"/>
    </reaction>
</comment>
<dbReference type="InterPro" id="IPR003660">
    <property type="entry name" value="HAMP_dom"/>
</dbReference>
<feature type="domain" description="Histidine kinase" evidence="9">
    <location>
        <begin position="175"/>
        <end position="395"/>
    </location>
</feature>
<dbReference type="PRINTS" id="PR00344">
    <property type="entry name" value="BCTRLSENSOR"/>
</dbReference>
<dbReference type="CDD" id="cd00082">
    <property type="entry name" value="HisKA"/>
    <property type="match status" value="1"/>
</dbReference>
<evidence type="ECO:0000256" key="4">
    <source>
        <dbReference type="ARBA" id="ARBA00022553"/>
    </source>
</evidence>
<evidence type="ECO:0000256" key="5">
    <source>
        <dbReference type="ARBA" id="ARBA00022679"/>
    </source>
</evidence>
<evidence type="ECO:0000256" key="7">
    <source>
        <dbReference type="ARBA" id="ARBA00023012"/>
    </source>
</evidence>
<dbReference type="SUPFAM" id="SSF158472">
    <property type="entry name" value="HAMP domain-like"/>
    <property type="match status" value="1"/>
</dbReference>
<protein>
    <recommendedName>
        <fullName evidence="3">histidine kinase</fullName>
        <ecNumber evidence="3">2.7.13.3</ecNumber>
    </recommendedName>
</protein>
<dbReference type="GO" id="GO:0000155">
    <property type="term" value="F:phosphorelay sensor kinase activity"/>
    <property type="evidence" value="ECO:0007669"/>
    <property type="project" value="InterPro"/>
</dbReference>
<evidence type="ECO:0000259" key="9">
    <source>
        <dbReference type="PROSITE" id="PS50109"/>
    </source>
</evidence>
<dbReference type="PROSITE" id="PS50109">
    <property type="entry name" value="HIS_KIN"/>
    <property type="match status" value="1"/>
</dbReference>
<dbReference type="Pfam" id="PF00672">
    <property type="entry name" value="HAMP"/>
    <property type="match status" value="1"/>
</dbReference>
<evidence type="ECO:0000256" key="3">
    <source>
        <dbReference type="ARBA" id="ARBA00012438"/>
    </source>
</evidence>
<keyword evidence="4" id="KW-0597">Phosphoprotein</keyword>
<keyword evidence="6" id="KW-0418">Kinase</keyword>
<keyword evidence="8" id="KW-0812">Transmembrane</keyword>
<keyword evidence="8" id="KW-1133">Transmembrane helix</keyword>
<evidence type="ECO:0000256" key="2">
    <source>
        <dbReference type="ARBA" id="ARBA00004370"/>
    </source>
</evidence>
<accession>A0A1F5WE52</accession>
<dbReference type="SMART" id="SM00304">
    <property type="entry name" value="HAMP"/>
    <property type="match status" value="1"/>
</dbReference>
<keyword evidence="7" id="KW-0902">Two-component regulatory system</keyword>
<feature type="transmembrane region" description="Helical" evidence="8">
    <location>
        <begin position="41"/>
        <end position="64"/>
    </location>
</feature>
<comment type="caution">
    <text evidence="11">The sequence shown here is derived from an EMBL/GenBank/DDBJ whole genome shotgun (WGS) entry which is preliminary data.</text>
</comment>
<evidence type="ECO:0000313" key="12">
    <source>
        <dbReference type="Proteomes" id="UP000178406"/>
    </source>
</evidence>
<dbReference type="SUPFAM" id="SSF47384">
    <property type="entry name" value="Homodimeric domain of signal transducing histidine kinase"/>
    <property type="match status" value="1"/>
</dbReference>
<sequence length="412" mass="46927">MINEVTQETQERAPSPLYSEPSVPRIVFPPSKAQRHIFRRLLVIFFVLSFAPILLYALFGMTVYFGSVRQFLPVQEAKTVEQILATQIILILLLAVIAVIFVSSLVSNSIMRPLKRLLFLTRLLGDGKLNYRLKIFSLDEIGELTNAFNIMVGKLREQQERERLIGRLKSEFISIAAHQLRTPLSAVKWTFQILLDGDAGNFTPEQKEFLQRGYDTNETMIRLVNDLLSAARLEEGRFGFDFKPVDFGLYLQNFIKLYAHQAKSRNIQLVYHPSVNVLPPILIDQVKIDLVVQNILDNAIKYSHPGSTVEVSLRQIPNYIEVAVEDRGVGIPRTQRDRLFMKFFRGDNVIRMQTEGSGLGLFIAKNIIKNHGGDITIESEENKGTTARFTLPVSEELIPKTETVFEEFVSNL</sequence>
<dbReference type="InterPro" id="IPR036890">
    <property type="entry name" value="HATPase_C_sf"/>
</dbReference>
<dbReference type="InterPro" id="IPR005467">
    <property type="entry name" value="His_kinase_dom"/>
</dbReference>
<dbReference type="InterPro" id="IPR050736">
    <property type="entry name" value="Sensor_HK_Regulatory"/>
</dbReference>
<evidence type="ECO:0000256" key="8">
    <source>
        <dbReference type="SAM" id="Phobius"/>
    </source>
</evidence>
<dbReference type="Gene3D" id="6.10.340.10">
    <property type="match status" value="1"/>
</dbReference>
<dbReference type="Proteomes" id="UP000178406">
    <property type="component" value="Unassembled WGS sequence"/>
</dbReference>
<comment type="subcellular location">
    <subcellularLocation>
        <location evidence="2">Membrane</location>
    </subcellularLocation>
</comment>
<evidence type="ECO:0000259" key="10">
    <source>
        <dbReference type="PROSITE" id="PS50885"/>
    </source>
</evidence>
<organism evidence="11 12">
    <name type="scientific">Candidatus Giovannonibacteria bacterium RIFCSPHIGHO2_02_FULL_46_20</name>
    <dbReference type="NCBI Taxonomy" id="1798338"/>
    <lineage>
        <taxon>Bacteria</taxon>
        <taxon>Candidatus Giovannoniibacteriota</taxon>
    </lineage>
</organism>
<dbReference type="EMBL" id="MFHQ01000033">
    <property type="protein sequence ID" value="OGF73906.1"/>
    <property type="molecule type" value="Genomic_DNA"/>
</dbReference>
<dbReference type="GO" id="GO:0016020">
    <property type="term" value="C:membrane"/>
    <property type="evidence" value="ECO:0007669"/>
    <property type="project" value="UniProtKB-SubCell"/>
</dbReference>
<proteinExistence type="predicted"/>
<dbReference type="PANTHER" id="PTHR43711:SF31">
    <property type="entry name" value="HISTIDINE KINASE"/>
    <property type="match status" value="1"/>
</dbReference>
<evidence type="ECO:0000256" key="1">
    <source>
        <dbReference type="ARBA" id="ARBA00000085"/>
    </source>
</evidence>
<dbReference type="Pfam" id="PF02518">
    <property type="entry name" value="HATPase_c"/>
    <property type="match status" value="1"/>
</dbReference>
<name>A0A1F5WE52_9BACT</name>
<evidence type="ECO:0000256" key="6">
    <source>
        <dbReference type="ARBA" id="ARBA00022777"/>
    </source>
</evidence>
<dbReference type="STRING" id="1798338.A3J56_02085"/>
<gene>
    <name evidence="11" type="ORF">A3J56_02085</name>
</gene>
<feature type="domain" description="HAMP" evidence="10">
    <location>
        <begin position="108"/>
        <end position="160"/>
    </location>
</feature>
<keyword evidence="8" id="KW-0472">Membrane</keyword>
<evidence type="ECO:0000313" key="11">
    <source>
        <dbReference type="EMBL" id="OGF73906.1"/>
    </source>
</evidence>
<dbReference type="InterPro" id="IPR003594">
    <property type="entry name" value="HATPase_dom"/>
</dbReference>
<dbReference type="CDD" id="cd06225">
    <property type="entry name" value="HAMP"/>
    <property type="match status" value="1"/>
</dbReference>
<dbReference type="SMART" id="SM00387">
    <property type="entry name" value="HATPase_c"/>
    <property type="match status" value="1"/>
</dbReference>
<dbReference type="Pfam" id="PF00512">
    <property type="entry name" value="HisKA"/>
    <property type="match status" value="1"/>
</dbReference>
<feature type="transmembrane region" description="Helical" evidence="8">
    <location>
        <begin position="84"/>
        <end position="106"/>
    </location>
</feature>
<dbReference type="AlphaFoldDB" id="A0A1F5WE52"/>
<dbReference type="EC" id="2.7.13.3" evidence="3"/>
<dbReference type="CDD" id="cd00075">
    <property type="entry name" value="HATPase"/>
    <property type="match status" value="1"/>
</dbReference>
<dbReference type="PROSITE" id="PS50885">
    <property type="entry name" value="HAMP"/>
    <property type="match status" value="1"/>
</dbReference>
<dbReference type="InterPro" id="IPR036097">
    <property type="entry name" value="HisK_dim/P_sf"/>
</dbReference>
<dbReference type="InterPro" id="IPR004358">
    <property type="entry name" value="Sig_transdc_His_kin-like_C"/>
</dbReference>
<dbReference type="SMART" id="SM00388">
    <property type="entry name" value="HisKA"/>
    <property type="match status" value="1"/>
</dbReference>
<dbReference type="SUPFAM" id="SSF55874">
    <property type="entry name" value="ATPase domain of HSP90 chaperone/DNA topoisomerase II/histidine kinase"/>
    <property type="match status" value="1"/>
</dbReference>
<dbReference type="Gene3D" id="3.30.565.10">
    <property type="entry name" value="Histidine kinase-like ATPase, C-terminal domain"/>
    <property type="match status" value="1"/>
</dbReference>